<gene>
    <name evidence="3" type="ORF">SLS60_006552</name>
</gene>
<dbReference type="Proteomes" id="UP001521785">
    <property type="component" value="Unassembled WGS sequence"/>
</dbReference>
<accession>A0ABR3RBA0</accession>
<keyword evidence="2" id="KW-0732">Signal</keyword>
<dbReference type="EMBL" id="JAKJXO020000008">
    <property type="protein sequence ID" value="KAL1601637.1"/>
    <property type="molecule type" value="Genomic_DNA"/>
</dbReference>
<evidence type="ECO:0000256" key="1">
    <source>
        <dbReference type="SAM" id="MobiDB-lite"/>
    </source>
</evidence>
<feature type="signal peptide" evidence="2">
    <location>
        <begin position="1"/>
        <end position="18"/>
    </location>
</feature>
<organism evidence="3 4">
    <name type="scientific">Paraconiothyrium brasiliense</name>
    <dbReference type="NCBI Taxonomy" id="300254"/>
    <lineage>
        <taxon>Eukaryota</taxon>
        <taxon>Fungi</taxon>
        <taxon>Dikarya</taxon>
        <taxon>Ascomycota</taxon>
        <taxon>Pezizomycotina</taxon>
        <taxon>Dothideomycetes</taxon>
        <taxon>Pleosporomycetidae</taxon>
        <taxon>Pleosporales</taxon>
        <taxon>Massarineae</taxon>
        <taxon>Didymosphaeriaceae</taxon>
        <taxon>Paraconiothyrium</taxon>
    </lineage>
</organism>
<feature type="compositionally biased region" description="Basic and acidic residues" evidence="1">
    <location>
        <begin position="150"/>
        <end position="170"/>
    </location>
</feature>
<feature type="compositionally biased region" description="Polar residues" evidence="1">
    <location>
        <begin position="203"/>
        <end position="220"/>
    </location>
</feature>
<reference evidence="3 4" key="1">
    <citation type="submission" date="2024-02" db="EMBL/GenBank/DDBJ databases">
        <title>De novo assembly and annotation of 12 fungi associated with fruit tree decline syndrome in Ontario, Canada.</title>
        <authorList>
            <person name="Sulman M."/>
            <person name="Ellouze W."/>
            <person name="Ilyukhin E."/>
        </authorList>
    </citation>
    <scope>NUCLEOTIDE SEQUENCE [LARGE SCALE GENOMIC DNA]</scope>
    <source>
        <strain evidence="3 4">M42-189</strain>
    </source>
</reference>
<comment type="caution">
    <text evidence="3">The sequence shown here is derived from an EMBL/GenBank/DDBJ whole genome shotgun (WGS) entry which is preliminary data.</text>
</comment>
<feature type="chain" id="PRO_5045208044" evidence="2">
    <location>
        <begin position="19"/>
        <end position="337"/>
    </location>
</feature>
<protein>
    <submittedName>
        <fullName evidence="3">Uncharacterized protein</fullName>
    </submittedName>
</protein>
<sequence>MDLLILILTSAFALGVTAHPADLTRTLCPADFPQCYQHHPPTAIANPAELSSQTTEALDSSQPTPSGSGGACPHYGCEIQPHRWTNLIQRTPGPVVPTSVAGDEEQQRPSTSRALPTPPVPGDTTSKKCQAHPSRAQPTPVPGFEPSVLQKEKRQGGWHTMEKRQGGWHTLEKRQGGWHTLENRQGGWHTLGNRQGGWHALASGSSPHLTATQSEKSSTWDLGEPSSAWDILPTNFPEPSVNPTSKWDIGEPSSTWDILPTSFPHATLNPSSIWDILPTTSTTSSTADVHTQDLKRQVTSTAAERTPTYIPVHAVAHVDVDDCCRRSQPALRCLHCP</sequence>
<proteinExistence type="predicted"/>
<evidence type="ECO:0000256" key="2">
    <source>
        <dbReference type="SAM" id="SignalP"/>
    </source>
</evidence>
<evidence type="ECO:0000313" key="4">
    <source>
        <dbReference type="Proteomes" id="UP001521785"/>
    </source>
</evidence>
<evidence type="ECO:0000313" key="3">
    <source>
        <dbReference type="EMBL" id="KAL1601637.1"/>
    </source>
</evidence>
<feature type="compositionally biased region" description="Polar residues" evidence="1">
    <location>
        <begin position="51"/>
        <end position="66"/>
    </location>
</feature>
<feature type="region of interest" description="Disordered" evidence="1">
    <location>
        <begin position="89"/>
        <end position="170"/>
    </location>
</feature>
<feature type="region of interest" description="Disordered" evidence="1">
    <location>
        <begin position="51"/>
        <end position="74"/>
    </location>
</feature>
<feature type="region of interest" description="Disordered" evidence="1">
    <location>
        <begin position="182"/>
        <end position="224"/>
    </location>
</feature>
<keyword evidence="4" id="KW-1185">Reference proteome</keyword>
<name>A0ABR3RBA0_9PLEO</name>